<reference evidence="1 2" key="1">
    <citation type="journal article" date="2022" name="Genome Biol. Evol.">
        <title>The Spruce Budworm Genome: Reconstructing the Evolutionary History of Antifreeze Proteins.</title>
        <authorList>
            <person name="Beliveau C."/>
            <person name="Gagne P."/>
            <person name="Picq S."/>
            <person name="Vernygora O."/>
            <person name="Keeling C.I."/>
            <person name="Pinkney K."/>
            <person name="Doucet D."/>
            <person name="Wen F."/>
            <person name="Johnston J.S."/>
            <person name="Maaroufi H."/>
            <person name="Boyle B."/>
            <person name="Laroche J."/>
            <person name="Dewar K."/>
            <person name="Juretic N."/>
            <person name="Blackburn G."/>
            <person name="Nisole A."/>
            <person name="Brunet B."/>
            <person name="Brandao M."/>
            <person name="Lumley L."/>
            <person name="Duan J."/>
            <person name="Quan G."/>
            <person name="Lucarotti C.J."/>
            <person name="Roe A.D."/>
            <person name="Sperling F.A.H."/>
            <person name="Levesque R.C."/>
            <person name="Cusson M."/>
        </authorList>
    </citation>
    <scope>NUCLEOTIDE SEQUENCE [LARGE SCALE GENOMIC DNA]</scope>
    <source>
        <strain evidence="1">Glfc:IPQL:Cfum</strain>
    </source>
</reference>
<dbReference type="EMBL" id="CM046112">
    <property type="protein sequence ID" value="KAI8428794.1"/>
    <property type="molecule type" value="Genomic_DNA"/>
</dbReference>
<gene>
    <name evidence="1" type="ORF">MSG28_007466</name>
</gene>
<sequence>MRGKNAVRTVWDLTPRRAHAAFSSLVPVHSPNMTPRALILAIALACLHEAAARPVRRTLNFNMFVLRPRPDAPDRLLVSTEGVSRFGPILEYLVQRVQGLMSVRVPPEPENVQADVISNKTDVHVPVADAAENEVDGIQEARMPGVVVRPSRTKPGTYEVEIDVVVDDGKPEDNEK</sequence>
<evidence type="ECO:0000313" key="1">
    <source>
        <dbReference type="EMBL" id="KAI8428794.1"/>
    </source>
</evidence>
<name>A0ACC0JX86_CHOFU</name>
<protein>
    <submittedName>
        <fullName evidence="1">Uncharacterized protein</fullName>
    </submittedName>
</protein>
<evidence type="ECO:0000313" key="2">
    <source>
        <dbReference type="Proteomes" id="UP001064048"/>
    </source>
</evidence>
<dbReference type="Proteomes" id="UP001064048">
    <property type="component" value="Chromosome 12"/>
</dbReference>
<organism evidence="1 2">
    <name type="scientific">Choristoneura fumiferana</name>
    <name type="common">Spruce budworm moth</name>
    <name type="synonym">Archips fumiferana</name>
    <dbReference type="NCBI Taxonomy" id="7141"/>
    <lineage>
        <taxon>Eukaryota</taxon>
        <taxon>Metazoa</taxon>
        <taxon>Ecdysozoa</taxon>
        <taxon>Arthropoda</taxon>
        <taxon>Hexapoda</taxon>
        <taxon>Insecta</taxon>
        <taxon>Pterygota</taxon>
        <taxon>Neoptera</taxon>
        <taxon>Endopterygota</taxon>
        <taxon>Lepidoptera</taxon>
        <taxon>Glossata</taxon>
        <taxon>Ditrysia</taxon>
        <taxon>Tortricoidea</taxon>
        <taxon>Tortricidae</taxon>
        <taxon>Tortricinae</taxon>
        <taxon>Choristoneura</taxon>
    </lineage>
</organism>
<comment type="caution">
    <text evidence="1">The sequence shown here is derived from an EMBL/GenBank/DDBJ whole genome shotgun (WGS) entry which is preliminary data.</text>
</comment>
<keyword evidence="2" id="KW-1185">Reference proteome</keyword>
<proteinExistence type="predicted"/>
<accession>A0ACC0JX86</accession>